<keyword evidence="1" id="KW-0808">Transferase</keyword>
<keyword evidence="3" id="KW-0418">Kinase</keyword>
<dbReference type="Pfam" id="PF04263">
    <property type="entry name" value="TPK_catalytic"/>
    <property type="match status" value="1"/>
</dbReference>
<keyword evidence="8" id="KW-1185">Reference proteome</keyword>
<dbReference type="InterPro" id="IPR007371">
    <property type="entry name" value="TPK_catalytic"/>
</dbReference>
<evidence type="ECO:0000256" key="3">
    <source>
        <dbReference type="ARBA" id="ARBA00022777"/>
    </source>
</evidence>
<dbReference type="SUPFAM" id="SSF63862">
    <property type="entry name" value="Thiamin pyrophosphokinase, substrate-binding domain"/>
    <property type="match status" value="1"/>
</dbReference>
<proteinExistence type="predicted"/>
<dbReference type="SMART" id="SM00983">
    <property type="entry name" value="TPK_B1_binding"/>
    <property type="match status" value="1"/>
</dbReference>
<evidence type="ECO:0000256" key="4">
    <source>
        <dbReference type="ARBA" id="ARBA00022840"/>
    </source>
</evidence>
<feature type="domain" description="Thiamin pyrophosphokinase thiamin-binding" evidence="6">
    <location>
        <begin position="142"/>
        <end position="208"/>
    </location>
</feature>
<reference evidence="8" key="1">
    <citation type="journal article" date="2019" name="Int. J. Syst. Evol. Microbiol.">
        <title>The Global Catalogue of Microorganisms (GCM) 10K type strain sequencing project: providing services to taxonomists for standard genome sequencing and annotation.</title>
        <authorList>
            <consortium name="The Broad Institute Genomics Platform"/>
            <consortium name="The Broad Institute Genome Sequencing Center for Infectious Disease"/>
            <person name="Wu L."/>
            <person name="Ma J."/>
        </authorList>
    </citation>
    <scope>NUCLEOTIDE SEQUENCE [LARGE SCALE GENOMIC DNA]</scope>
    <source>
        <strain evidence="8">CCM 7282</strain>
    </source>
</reference>
<dbReference type="NCBIfam" id="TIGR01378">
    <property type="entry name" value="thi_PPkinase"/>
    <property type="match status" value="1"/>
</dbReference>
<dbReference type="Proteomes" id="UP000619534">
    <property type="component" value="Unassembled WGS sequence"/>
</dbReference>
<dbReference type="RefSeq" id="WP_062445784.1">
    <property type="nucleotide sequence ID" value="NZ_BMCJ01000003.1"/>
</dbReference>
<dbReference type="CDD" id="cd07995">
    <property type="entry name" value="TPK"/>
    <property type="match status" value="1"/>
</dbReference>
<dbReference type="Pfam" id="PF04265">
    <property type="entry name" value="TPK_B1_binding"/>
    <property type="match status" value="1"/>
</dbReference>
<dbReference type="InterPro" id="IPR006282">
    <property type="entry name" value="Thi_PPkinase"/>
</dbReference>
<evidence type="ECO:0000259" key="6">
    <source>
        <dbReference type="SMART" id="SM00983"/>
    </source>
</evidence>
<evidence type="ECO:0000256" key="1">
    <source>
        <dbReference type="ARBA" id="ARBA00022679"/>
    </source>
</evidence>
<evidence type="ECO:0000313" key="7">
    <source>
        <dbReference type="EMBL" id="GGC90811.1"/>
    </source>
</evidence>
<dbReference type="SUPFAM" id="SSF63999">
    <property type="entry name" value="Thiamin pyrophosphokinase, catalytic domain"/>
    <property type="match status" value="1"/>
</dbReference>
<dbReference type="EC" id="2.7.6.2" evidence="5"/>
<dbReference type="PANTHER" id="PTHR41299:SF1">
    <property type="entry name" value="THIAMINE PYROPHOSPHOKINASE"/>
    <property type="match status" value="1"/>
</dbReference>
<dbReference type="InterPro" id="IPR007373">
    <property type="entry name" value="Thiamin_PyroPKinase_B1-bd"/>
</dbReference>
<dbReference type="PANTHER" id="PTHR41299">
    <property type="entry name" value="THIAMINE PYROPHOSPHOKINASE"/>
    <property type="match status" value="1"/>
</dbReference>
<name>A0ABQ1P4F9_9BACI</name>
<gene>
    <name evidence="7" type="primary">thiN</name>
    <name evidence="7" type="ORF">GCM10007216_22010</name>
</gene>
<accession>A0ABQ1P4F9</accession>
<dbReference type="EMBL" id="BMCJ01000003">
    <property type="protein sequence ID" value="GGC90811.1"/>
    <property type="molecule type" value="Genomic_DNA"/>
</dbReference>
<dbReference type="InterPro" id="IPR036371">
    <property type="entry name" value="TPK_B1-bd_sf"/>
</dbReference>
<keyword evidence="4" id="KW-0067">ATP-binding</keyword>
<dbReference type="Gene3D" id="3.40.50.10240">
    <property type="entry name" value="Thiamin pyrophosphokinase, catalytic domain"/>
    <property type="match status" value="1"/>
</dbReference>
<dbReference type="InterPro" id="IPR053149">
    <property type="entry name" value="TPK"/>
</dbReference>
<comment type="caution">
    <text evidence="7">The sequence shown here is derived from an EMBL/GenBank/DDBJ whole genome shotgun (WGS) entry which is preliminary data.</text>
</comment>
<organism evidence="7 8">
    <name type="scientific">Thalassobacillus devorans</name>
    <dbReference type="NCBI Taxonomy" id="279813"/>
    <lineage>
        <taxon>Bacteria</taxon>
        <taxon>Bacillati</taxon>
        <taxon>Bacillota</taxon>
        <taxon>Bacilli</taxon>
        <taxon>Bacillales</taxon>
        <taxon>Bacillaceae</taxon>
        <taxon>Thalassobacillus</taxon>
    </lineage>
</organism>
<sequence>MKHVAIVGGGPKRYIPDLTEYDKDKMIWIGADQGAEVLLEQGIPISLAVGDFDSVTENRLEEIRNFAKHTDVHPEEKDDTDLELAVKAALKEKPEKIYLFGVTGGRIDHTLANIHLLHQTERANVPAVIIDQQNQIELTTPGKHRVKKVDGYPYLSFIPISMTVKKLSLEGFYYPLNDMDLPLGSTLCMSNKLVKEYGTFSYDQGILLLIRSRDS</sequence>
<dbReference type="InterPro" id="IPR036759">
    <property type="entry name" value="TPK_catalytic_sf"/>
</dbReference>
<protein>
    <recommendedName>
        <fullName evidence="5">Thiamine diphosphokinase</fullName>
        <ecNumber evidence="5">2.7.6.2</ecNumber>
    </recommendedName>
</protein>
<evidence type="ECO:0000313" key="8">
    <source>
        <dbReference type="Proteomes" id="UP000619534"/>
    </source>
</evidence>
<evidence type="ECO:0000256" key="2">
    <source>
        <dbReference type="ARBA" id="ARBA00022741"/>
    </source>
</evidence>
<keyword evidence="2" id="KW-0547">Nucleotide-binding</keyword>
<evidence type="ECO:0000256" key="5">
    <source>
        <dbReference type="NCBIfam" id="TIGR01378"/>
    </source>
</evidence>